<comment type="caution">
    <text evidence="2">The sequence shown here is derived from an EMBL/GenBank/DDBJ whole genome shotgun (WGS) entry which is preliminary data.</text>
</comment>
<dbReference type="EMBL" id="JACLAU010000052">
    <property type="protein sequence ID" value="MBC2653497.1"/>
    <property type="molecule type" value="Genomic_DNA"/>
</dbReference>
<gene>
    <name evidence="2" type="ORF">H7F49_17580</name>
</gene>
<dbReference type="RefSeq" id="WP_185684872.1">
    <property type="nucleotide sequence ID" value="NZ_JACLAU010000052.1"/>
</dbReference>
<sequence length="125" mass="12974">MFTHIMLGSNDIARSKAFYDAIFAAAGGSAGTLTPDGKRIVYNHKGGILLITTPINGQPACAANGGTIGLHLDSPEMVDAWWAAGQAAGGTACEDPPGVRPTFNMYLAYLRDPDGNKLCGTHPLG</sequence>
<dbReference type="Gene3D" id="3.10.180.10">
    <property type="entry name" value="2,3-Dihydroxybiphenyl 1,2-Dioxygenase, domain 1"/>
    <property type="match status" value="1"/>
</dbReference>
<reference evidence="2 3" key="1">
    <citation type="submission" date="2020-08" db="EMBL/GenBank/DDBJ databases">
        <title>The genome sequence of Novosphingobium flavum 4Y4.</title>
        <authorList>
            <person name="Liu Y."/>
        </authorList>
    </citation>
    <scope>NUCLEOTIDE SEQUENCE [LARGE SCALE GENOMIC DNA]</scope>
    <source>
        <strain evidence="2 3">4Y4</strain>
    </source>
</reference>
<feature type="domain" description="VOC" evidence="1">
    <location>
        <begin position="1"/>
        <end position="123"/>
    </location>
</feature>
<dbReference type="SUPFAM" id="SSF54593">
    <property type="entry name" value="Glyoxalase/Bleomycin resistance protein/Dihydroxybiphenyl dioxygenase"/>
    <property type="match status" value="1"/>
</dbReference>
<evidence type="ECO:0000259" key="1">
    <source>
        <dbReference type="PROSITE" id="PS51819"/>
    </source>
</evidence>
<dbReference type="PROSITE" id="PS51819">
    <property type="entry name" value="VOC"/>
    <property type="match status" value="1"/>
</dbReference>
<dbReference type="AlphaFoldDB" id="A0A7X1KDT6"/>
<accession>A0A7X1KDT6</accession>
<proteinExistence type="predicted"/>
<evidence type="ECO:0000313" key="2">
    <source>
        <dbReference type="EMBL" id="MBC2653497.1"/>
    </source>
</evidence>
<protein>
    <submittedName>
        <fullName evidence="2">VOC family protein</fullName>
    </submittedName>
</protein>
<evidence type="ECO:0000313" key="3">
    <source>
        <dbReference type="Proteomes" id="UP000520156"/>
    </source>
</evidence>
<dbReference type="PANTHER" id="PTHR35006">
    <property type="entry name" value="GLYOXALASE FAMILY PROTEIN (AFU_ORTHOLOGUE AFUA_5G14830)"/>
    <property type="match status" value="1"/>
</dbReference>
<dbReference type="PANTHER" id="PTHR35006:SF1">
    <property type="entry name" value="BLL2941 PROTEIN"/>
    <property type="match status" value="1"/>
</dbReference>
<dbReference type="InterPro" id="IPR037523">
    <property type="entry name" value="VOC_core"/>
</dbReference>
<dbReference type="Proteomes" id="UP000520156">
    <property type="component" value="Unassembled WGS sequence"/>
</dbReference>
<keyword evidence="3" id="KW-1185">Reference proteome</keyword>
<dbReference type="Pfam" id="PF00903">
    <property type="entry name" value="Glyoxalase"/>
    <property type="match status" value="1"/>
</dbReference>
<dbReference type="CDD" id="cd07262">
    <property type="entry name" value="VOC_like"/>
    <property type="match status" value="1"/>
</dbReference>
<dbReference type="InterPro" id="IPR029068">
    <property type="entry name" value="Glyas_Bleomycin-R_OHBP_Dase"/>
</dbReference>
<organism evidence="2 3">
    <name type="scientific">Novosphingobium aerophilum</name>
    <dbReference type="NCBI Taxonomy" id="2839843"/>
    <lineage>
        <taxon>Bacteria</taxon>
        <taxon>Pseudomonadati</taxon>
        <taxon>Pseudomonadota</taxon>
        <taxon>Alphaproteobacteria</taxon>
        <taxon>Sphingomonadales</taxon>
        <taxon>Sphingomonadaceae</taxon>
        <taxon>Novosphingobium</taxon>
    </lineage>
</organism>
<name>A0A7X1KDT6_9SPHN</name>
<dbReference type="InterPro" id="IPR004360">
    <property type="entry name" value="Glyas_Fos-R_dOase_dom"/>
</dbReference>